<name>A0A8T1MG24_CLOSI</name>
<reference evidence="2 3" key="2">
    <citation type="journal article" date="2021" name="Genomics">
        <title>High-quality reference genome for Clonorchis sinensis.</title>
        <authorList>
            <person name="Young N.D."/>
            <person name="Stroehlein A.J."/>
            <person name="Kinkar L."/>
            <person name="Wang T."/>
            <person name="Sohn W.M."/>
            <person name="Chang B.C.H."/>
            <person name="Kaur P."/>
            <person name="Weisz D."/>
            <person name="Dudchenko O."/>
            <person name="Aiden E.L."/>
            <person name="Korhonen P.K."/>
            <person name="Gasser R.B."/>
        </authorList>
    </citation>
    <scope>NUCLEOTIDE SEQUENCE [LARGE SCALE GENOMIC DNA]</scope>
    <source>
        <strain evidence="2">Cs-k2</strain>
    </source>
</reference>
<evidence type="ECO:0000313" key="3">
    <source>
        <dbReference type="Proteomes" id="UP000286415"/>
    </source>
</evidence>
<evidence type="ECO:0000256" key="1">
    <source>
        <dbReference type="SAM" id="SignalP"/>
    </source>
</evidence>
<evidence type="ECO:0000313" key="2">
    <source>
        <dbReference type="EMBL" id="KAG5447806.1"/>
    </source>
</evidence>
<dbReference type="EMBL" id="NIRI02000042">
    <property type="protein sequence ID" value="KAG5447806.1"/>
    <property type="molecule type" value="Genomic_DNA"/>
</dbReference>
<gene>
    <name evidence="2" type="ORF">CSKR_200597</name>
</gene>
<dbReference type="AlphaFoldDB" id="A0A8T1MG24"/>
<proteinExistence type="predicted"/>
<keyword evidence="1" id="KW-0732">Signal</keyword>
<organism evidence="2 3">
    <name type="scientific">Clonorchis sinensis</name>
    <name type="common">Chinese liver fluke</name>
    <dbReference type="NCBI Taxonomy" id="79923"/>
    <lineage>
        <taxon>Eukaryota</taxon>
        <taxon>Metazoa</taxon>
        <taxon>Spiralia</taxon>
        <taxon>Lophotrochozoa</taxon>
        <taxon>Platyhelminthes</taxon>
        <taxon>Trematoda</taxon>
        <taxon>Digenea</taxon>
        <taxon>Opisthorchiida</taxon>
        <taxon>Opisthorchiata</taxon>
        <taxon>Opisthorchiidae</taxon>
        <taxon>Clonorchis</taxon>
    </lineage>
</organism>
<dbReference type="Proteomes" id="UP000286415">
    <property type="component" value="Unassembled WGS sequence"/>
</dbReference>
<feature type="signal peptide" evidence="1">
    <location>
        <begin position="1"/>
        <end position="22"/>
    </location>
</feature>
<reference evidence="2 3" key="1">
    <citation type="journal article" date="2018" name="Biotechnol. Adv.">
        <title>Improved genomic resources and new bioinformatic workflow for the carcinogenic parasite Clonorchis sinensis: Biotechnological implications.</title>
        <authorList>
            <person name="Wang D."/>
            <person name="Korhonen P.K."/>
            <person name="Gasser R.B."/>
            <person name="Young N.D."/>
        </authorList>
    </citation>
    <scope>NUCLEOTIDE SEQUENCE [LARGE SCALE GENOMIC DNA]</scope>
    <source>
        <strain evidence="2">Cs-k2</strain>
    </source>
</reference>
<sequence length="65" mass="7045">MHKFYIILNVIAYLSALNAVRANTVKEKCIAACNEKANACLGSCSLDVACAVVCGIPEFICKRYC</sequence>
<keyword evidence="3" id="KW-1185">Reference proteome</keyword>
<comment type="caution">
    <text evidence="2">The sequence shown here is derived from an EMBL/GenBank/DDBJ whole genome shotgun (WGS) entry which is preliminary data.</text>
</comment>
<feature type="chain" id="PRO_5035861436" evidence="1">
    <location>
        <begin position="23"/>
        <end position="65"/>
    </location>
</feature>
<accession>A0A8T1MG24</accession>
<protein>
    <submittedName>
        <fullName evidence="2">Uncharacterized protein</fullName>
    </submittedName>
</protein>